<reference evidence="2 3" key="2">
    <citation type="submission" date="2015-10" db="EMBL/GenBank/DDBJ databases">
        <title>Draft Genome Sequence of Prosthecomicrobium hirschii ATCC 27832.</title>
        <authorList>
            <person name="Daniel J."/>
            <person name="Givan S.A."/>
            <person name="Brun Y.V."/>
            <person name="Brown P.J."/>
        </authorList>
    </citation>
    <scope>NUCLEOTIDE SEQUENCE [LARGE SCALE GENOMIC DNA]</scope>
    <source>
        <strain evidence="2 3">16</strain>
    </source>
</reference>
<reference evidence="2 3" key="1">
    <citation type="submission" date="2015-09" db="EMBL/GenBank/DDBJ databases">
        <authorList>
            <person name="Jackson K.R."/>
            <person name="Lunt B.L."/>
            <person name="Fisher J.N.B."/>
            <person name="Gardner A.V."/>
            <person name="Bailey M.E."/>
            <person name="Deus L.M."/>
            <person name="Earl A.S."/>
            <person name="Gibby P.D."/>
            <person name="Hartmann K.A."/>
            <person name="Liu J.E."/>
            <person name="Manci A.M."/>
            <person name="Nielsen D.A."/>
            <person name="Solomon M.B."/>
            <person name="Breakwell D.P."/>
            <person name="Burnett S.H."/>
            <person name="Grose J.H."/>
        </authorList>
    </citation>
    <scope>NUCLEOTIDE SEQUENCE [LARGE SCALE GENOMIC DNA]</scope>
    <source>
        <strain evidence="2 3">16</strain>
    </source>
</reference>
<evidence type="ECO:0008006" key="4">
    <source>
        <dbReference type="Google" id="ProtNLM"/>
    </source>
</evidence>
<sequence>MVRAMSTEPPVADPSRPGPVAAGGPGRRRFLFLLGPCSPFQARLAAALEARGHKTHKILLHAGDALFWRRPAEAYRGGLAGWQVHVAAAFDRHGITDLIVHGESREYHRLAAIEARARGIRVLVFEMGYFRPDWITLERDGLSALSHFPREAALVQTLAAAAPEPDFTVRFRTPFLKFALNDLAYHLSEVAGTPFYPRYRRYAIDHPVVEYLLWAWKLMRQAKPAAAARATVERLAGGSAPWWVLPLQLSGDFQIRAHSRFADMPAAMREVVASFAAHAPAGDRLVIKAHPLDNWRTPWARLVAEAATASGVGDRVDYIDGGDLDRLIAGARGVVTVNSTVGIAAIQAGAPTIALGGAVFDIPGLTYEFGLDRFWQEAGRPDPDLARAFVRALVHETQIRGDYYTEAGLAAAVAGTVERLEAGLPDLPERVERLKSERARTA</sequence>
<dbReference type="AlphaFoldDB" id="A0A0P6W920"/>
<dbReference type="STRING" id="665126.ABB55_25000"/>
<evidence type="ECO:0000256" key="1">
    <source>
        <dbReference type="SAM" id="MobiDB-lite"/>
    </source>
</evidence>
<evidence type="ECO:0000313" key="2">
    <source>
        <dbReference type="EMBL" id="KPL55080.1"/>
    </source>
</evidence>
<keyword evidence="3" id="KW-1185">Reference proteome</keyword>
<comment type="caution">
    <text evidence="2">The sequence shown here is derived from an EMBL/GenBank/DDBJ whole genome shotgun (WGS) entry which is preliminary data.</text>
</comment>
<feature type="region of interest" description="Disordered" evidence="1">
    <location>
        <begin position="1"/>
        <end position="23"/>
    </location>
</feature>
<dbReference type="GO" id="GO:0015774">
    <property type="term" value="P:polysaccharide transport"/>
    <property type="evidence" value="ECO:0007669"/>
    <property type="project" value="InterPro"/>
</dbReference>
<dbReference type="GO" id="GO:0000271">
    <property type="term" value="P:polysaccharide biosynthetic process"/>
    <property type="evidence" value="ECO:0007669"/>
    <property type="project" value="InterPro"/>
</dbReference>
<dbReference type="Pfam" id="PF05159">
    <property type="entry name" value="Capsule_synth"/>
    <property type="match status" value="1"/>
</dbReference>
<organism evidence="2 3">
    <name type="scientific">Prosthecodimorpha hirschii</name>
    <dbReference type="NCBI Taxonomy" id="665126"/>
    <lineage>
        <taxon>Bacteria</taxon>
        <taxon>Pseudomonadati</taxon>
        <taxon>Pseudomonadota</taxon>
        <taxon>Alphaproteobacteria</taxon>
        <taxon>Hyphomicrobiales</taxon>
        <taxon>Ancalomicrobiaceae</taxon>
        <taxon>Prosthecodimorpha</taxon>
    </lineage>
</organism>
<dbReference type="Proteomes" id="UP000048984">
    <property type="component" value="Unassembled WGS sequence"/>
</dbReference>
<dbReference type="CDD" id="cd16441">
    <property type="entry name" value="beta_Kdo_transferase_KpsS"/>
    <property type="match status" value="1"/>
</dbReference>
<protein>
    <recommendedName>
        <fullName evidence="4">Capsular biosynthesis protein</fullName>
    </recommendedName>
</protein>
<evidence type="ECO:0000313" key="3">
    <source>
        <dbReference type="Proteomes" id="UP000048984"/>
    </source>
</evidence>
<dbReference type="EMBL" id="LJYW01000001">
    <property type="protein sequence ID" value="KPL55080.1"/>
    <property type="molecule type" value="Genomic_DNA"/>
</dbReference>
<gene>
    <name evidence="2" type="ORF">ABB55_25000</name>
</gene>
<name>A0A0P6W920_9HYPH</name>
<proteinExistence type="predicted"/>
<dbReference type="InterPro" id="IPR007833">
    <property type="entry name" value="Capsule_polysaccharide_synth"/>
</dbReference>
<accession>A0A0P6W920</accession>